<dbReference type="InterPro" id="IPR033140">
    <property type="entry name" value="Lipase_GDXG_put_SER_AS"/>
</dbReference>
<dbReference type="RefSeq" id="WP_065254631.1">
    <property type="nucleotide sequence ID" value="NZ_MAPZ01000024.1"/>
</dbReference>
<dbReference type="PROSITE" id="PS01174">
    <property type="entry name" value="LIPASE_GDXG_SER"/>
    <property type="match status" value="1"/>
</dbReference>
<keyword evidence="2" id="KW-0378">Hydrolase</keyword>
<comment type="similarity">
    <text evidence="1">Belongs to the 'GDXG' lipolytic enzyme family.</text>
</comment>
<feature type="domain" description="Alpha/beta hydrolase fold-3" evidence="4">
    <location>
        <begin position="118"/>
        <end position="337"/>
    </location>
</feature>
<accession>A0A1B8RMR3</accession>
<gene>
    <name evidence="5" type="ORF">CP373A1_11685</name>
</gene>
<dbReference type="AlphaFoldDB" id="A0A1B8RMR3"/>
<dbReference type="Gene3D" id="3.40.50.1820">
    <property type="entry name" value="alpha/beta hydrolase"/>
    <property type="match status" value="1"/>
</dbReference>
<proteinExistence type="inferred from homology"/>
<dbReference type="SUPFAM" id="SSF53474">
    <property type="entry name" value="alpha/beta-Hydrolases"/>
    <property type="match status" value="1"/>
</dbReference>
<keyword evidence="6" id="KW-1185">Reference proteome</keyword>
<dbReference type="OrthoDB" id="9815425at2"/>
<organism evidence="5 6">
    <name type="scientific">Clostridium paraputrificum</name>
    <dbReference type="NCBI Taxonomy" id="29363"/>
    <lineage>
        <taxon>Bacteria</taxon>
        <taxon>Bacillati</taxon>
        <taxon>Bacillota</taxon>
        <taxon>Clostridia</taxon>
        <taxon>Eubacteriales</taxon>
        <taxon>Clostridiaceae</taxon>
        <taxon>Clostridium</taxon>
    </lineage>
</organism>
<dbReference type="Proteomes" id="UP000092714">
    <property type="component" value="Unassembled WGS sequence"/>
</dbReference>
<dbReference type="PANTHER" id="PTHR48081:SF8">
    <property type="entry name" value="ALPHA_BETA HYDROLASE FOLD-3 DOMAIN-CONTAINING PROTEIN-RELATED"/>
    <property type="match status" value="1"/>
</dbReference>
<name>A0A1B8RMR3_9CLOT</name>
<dbReference type="InterPro" id="IPR013094">
    <property type="entry name" value="AB_hydrolase_3"/>
</dbReference>
<protein>
    <recommendedName>
        <fullName evidence="4">Alpha/beta hydrolase fold-3 domain-containing protein</fullName>
    </recommendedName>
</protein>
<evidence type="ECO:0000256" key="1">
    <source>
        <dbReference type="ARBA" id="ARBA00010515"/>
    </source>
</evidence>
<evidence type="ECO:0000313" key="5">
    <source>
        <dbReference type="EMBL" id="OBY10155.1"/>
    </source>
</evidence>
<dbReference type="PANTHER" id="PTHR48081">
    <property type="entry name" value="AB HYDROLASE SUPERFAMILY PROTEIN C4A8.06C"/>
    <property type="match status" value="1"/>
</dbReference>
<dbReference type="InterPro" id="IPR050300">
    <property type="entry name" value="GDXG_lipolytic_enzyme"/>
</dbReference>
<evidence type="ECO:0000256" key="2">
    <source>
        <dbReference type="ARBA" id="ARBA00022801"/>
    </source>
</evidence>
<reference evidence="5 6" key="1">
    <citation type="submission" date="2016-06" db="EMBL/GenBank/DDBJ databases">
        <authorList>
            <person name="Kjaerup R.B."/>
            <person name="Dalgaard T.S."/>
            <person name="Juul-Madsen H.R."/>
        </authorList>
    </citation>
    <scope>NUCLEOTIDE SEQUENCE [LARGE SCALE GENOMIC DNA]</scope>
    <source>
        <strain evidence="5 6">373-A1</strain>
    </source>
</reference>
<dbReference type="eggNOG" id="COG0657">
    <property type="taxonomic scope" value="Bacteria"/>
</dbReference>
<evidence type="ECO:0000256" key="3">
    <source>
        <dbReference type="PROSITE-ProRule" id="PRU10038"/>
    </source>
</evidence>
<dbReference type="InterPro" id="IPR029058">
    <property type="entry name" value="AB_hydrolase_fold"/>
</dbReference>
<dbReference type="GO" id="GO:0016787">
    <property type="term" value="F:hydrolase activity"/>
    <property type="evidence" value="ECO:0007669"/>
    <property type="project" value="UniProtKB-KW"/>
</dbReference>
<comment type="caution">
    <text evidence="5">The sequence shown here is derived from an EMBL/GenBank/DDBJ whole genome shotgun (WGS) entry which is preliminary data.</text>
</comment>
<evidence type="ECO:0000259" key="4">
    <source>
        <dbReference type="Pfam" id="PF07859"/>
    </source>
</evidence>
<dbReference type="EMBL" id="MAPZ01000024">
    <property type="protein sequence ID" value="OBY10155.1"/>
    <property type="molecule type" value="Genomic_DNA"/>
</dbReference>
<sequence>MKNTNYKNLVNILSNNGNIVNTDDIDILIKSIPDSSKEGVLDPRVYNEKLKPKRRYIIPNQYIFDGVPVGEMRLGMGWPNIDISKDVVARTKSIDLGDRNIDIRIYSPVTHYRNMKCMIFIHGGGFFGGDVDVVENPCKLIADKANAVVISINYRLAPENPFPCGLDDCFDVLMYVYNNPGEFNIDKNKIAISGDSAGGNIATVCSIRDRNLKTNMIKYVALLYPVVTLSDKEDSYYSWDIDKYDIRSDNKLMERTIRSLENTMDIIKKLYLQGKVSEDNVEVSPLLSNLRGLPETLVITAEYDFLRVQGEAYLKKLMDSGVKAKGIRYKGMDHAFIDKCGYYPQAEDCINEIVKDMNTM</sequence>
<dbReference type="Pfam" id="PF07859">
    <property type="entry name" value="Abhydrolase_3"/>
    <property type="match status" value="1"/>
</dbReference>
<evidence type="ECO:0000313" key="6">
    <source>
        <dbReference type="Proteomes" id="UP000092714"/>
    </source>
</evidence>
<feature type="active site" evidence="3">
    <location>
        <position position="196"/>
    </location>
</feature>